<reference evidence="1" key="1">
    <citation type="journal article" date="2018" name="Nat. Genet.">
        <title>Extensive intraspecific gene order and gene structural variations between Mo17 and other maize genomes.</title>
        <authorList>
            <person name="Sun S."/>
            <person name="Zhou Y."/>
            <person name="Chen J."/>
            <person name="Shi J."/>
            <person name="Zhao H."/>
            <person name="Zhao H."/>
            <person name="Song W."/>
            <person name="Zhang M."/>
            <person name="Cui Y."/>
            <person name="Dong X."/>
            <person name="Liu H."/>
            <person name="Ma X."/>
            <person name="Jiao Y."/>
            <person name="Wang B."/>
            <person name="Wei X."/>
            <person name="Stein J.C."/>
            <person name="Glaubitz J.C."/>
            <person name="Lu F."/>
            <person name="Yu G."/>
            <person name="Liang C."/>
            <person name="Fengler K."/>
            <person name="Li B."/>
            <person name="Rafalski A."/>
            <person name="Schnable P.S."/>
            <person name="Ware D.H."/>
            <person name="Buckler E.S."/>
            <person name="Lai J."/>
        </authorList>
    </citation>
    <scope>NUCLEOTIDE SEQUENCE [LARGE SCALE GENOMIC DNA]</scope>
    <source>
        <tissue evidence="1">Seedling</tissue>
    </source>
</reference>
<protein>
    <submittedName>
        <fullName evidence="1">Uncharacterized protein</fullName>
    </submittedName>
</protein>
<name>A0A317YEC6_MAIZE</name>
<evidence type="ECO:0000313" key="1">
    <source>
        <dbReference type="EMBL" id="PWZ56114.1"/>
    </source>
</evidence>
<dbReference type="EMBL" id="NCVQ01000001">
    <property type="protein sequence ID" value="PWZ56114.1"/>
    <property type="molecule type" value="Genomic_DNA"/>
</dbReference>
<organism evidence="1">
    <name type="scientific">Zea mays</name>
    <name type="common">Maize</name>
    <dbReference type="NCBI Taxonomy" id="4577"/>
    <lineage>
        <taxon>Eukaryota</taxon>
        <taxon>Viridiplantae</taxon>
        <taxon>Streptophyta</taxon>
        <taxon>Embryophyta</taxon>
        <taxon>Tracheophyta</taxon>
        <taxon>Spermatophyta</taxon>
        <taxon>Magnoliopsida</taxon>
        <taxon>Liliopsida</taxon>
        <taxon>Poales</taxon>
        <taxon>Poaceae</taxon>
        <taxon>PACMAD clade</taxon>
        <taxon>Panicoideae</taxon>
        <taxon>Andropogonodae</taxon>
        <taxon>Andropogoneae</taxon>
        <taxon>Tripsacinae</taxon>
        <taxon>Zea</taxon>
    </lineage>
</organism>
<feature type="non-terminal residue" evidence="1">
    <location>
        <position position="1"/>
    </location>
</feature>
<comment type="caution">
    <text evidence="1">The sequence shown here is derived from an EMBL/GenBank/DDBJ whole genome shotgun (WGS) entry which is preliminary data.</text>
</comment>
<accession>A0A317YEC6</accession>
<proteinExistence type="predicted"/>
<dbReference type="Proteomes" id="UP000251960">
    <property type="component" value="Chromosome 1"/>
</dbReference>
<gene>
    <name evidence="1" type="ORF">Zm00014a_008380</name>
</gene>
<sequence length="8" mass="849">LASLLAVY</sequence>